<dbReference type="GO" id="GO:0005524">
    <property type="term" value="F:ATP binding"/>
    <property type="evidence" value="ECO:0007669"/>
    <property type="project" value="UniProtKB-UniRule"/>
</dbReference>
<evidence type="ECO:0000313" key="9">
    <source>
        <dbReference type="Proteomes" id="UP000467124"/>
    </source>
</evidence>
<reference evidence="8 9" key="1">
    <citation type="journal article" date="2019" name="Nat. Commun.">
        <title>The antimicrobial potential of Streptomyces from insect microbiomes.</title>
        <authorList>
            <person name="Chevrette M.G."/>
            <person name="Carlson C.M."/>
            <person name="Ortega H.E."/>
            <person name="Thomas C."/>
            <person name="Ananiev G.E."/>
            <person name="Barns K.J."/>
            <person name="Book A.J."/>
            <person name="Cagnazzo J."/>
            <person name="Carlos C."/>
            <person name="Flanigan W."/>
            <person name="Grubbs K.J."/>
            <person name="Horn H.A."/>
            <person name="Hoffmann F.M."/>
            <person name="Klassen J.L."/>
            <person name="Knack J.J."/>
            <person name="Lewin G.R."/>
            <person name="McDonald B.R."/>
            <person name="Muller L."/>
            <person name="Melo W.G.P."/>
            <person name="Pinto-Tomas A.A."/>
            <person name="Schmitz A."/>
            <person name="Wendt-Pienkowski E."/>
            <person name="Wildman S."/>
            <person name="Zhao M."/>
            <person name="Zhang F."/>
            <person name="Bugni T.S."/>
            <person name="Andes D.R."/>
            <person name="Pupo M.T."/>
            <person name="Currie C.R."/>
        </authorList>
    </citation>
    <scope>NUCLEOTIDE SEQUENCE [LARGE SCALE GENOMIC DNA]</scope>
    <source>
        <strain evidence="8 9">SID5840</strain>
    </source>
</reference>
<protein>
    <submittedName>
        <fullName evidence="8">Protein kinase</fullName>
    </submittedName>
</protein>
<feature type="region of interest" description="Disordered" evidence="6">
    <location>
        <begin position="289"/>
        <end position="314"/>
    </location>
</feature>
<dbReference type="SMART" id="SM00220">
    <property type="entry name" value="S_TKc"/>
    <property type="match status" value="1"/>
</dbReference>
<dbReference type="InterPro" id="IPR011009">
    <property type="entry name" value="Kinase-like_dom_sf"/>
</dbReference>
<feature type="domain" description="Protein kinase" evidence="7">
    <location>
        <begin position="15"/>
        <end position="276"/>
    </location>
</feature>
<dbReference type="PROSITE" id="PS00107">
    <property type="entry name" value="PROTEIN_KINASE_ATP"/>
    <property type="match status" value="1"/>
</dbReference>
<keyword evidence="3 8" id="KW-0418">Kinase</keyword>
<dbReference type="Gene3D" id="2.130.10.10">
    <property type="entry name" value="YVTN repeat-like/Quinoprotein amine dehydrogenase"/>
    <property type="match status" value="2"/>
</dbReference>
<evidence type="ECO:0000256" key="1">
    <source>
        <dbReference type="ARBA" id="ARBA00022679"/>
    </source>
</evidence>
<dbReference type="InterPro" id="IPR011044">
    <property type="entry name" value="Quino_amine_DH_bsu"/>
</dbReference>
<evidence type="ECO:0000256" key="3">
    <source>
        <dbReference type="ARBA" id="ARBA00022777"/>
    </source>
</evidence>
<feature type="compositionally biased region" description="Acidic residues" evidence="6">
    <location>
        <begin position="360"/>
        <end position="370"/>
    </location>
</feature>
<dbReference type="InterPro" id="IPR015943">
    <property type="entry name" value="WD40/YVTN_repeat-like_dom_sf"/>
</dbReference>
<name>A0A7K2IRN6_9ACTN</name>
<evidence type="ECO:0000313" key="8">
    <source>
        <dbReference type="EMBL" id="MYR32652.1"/>
    </source>
</evidence>
<dbReference type="AlphaFoldDB" id="A0A7K2IRN6"/>
<accession>A0A7K2IRN6</accession>
<keyword evidence="2 5" id="KW-0547">Nucleotide-binding</keyword>
<dbReference type="PROSITE" id="PS50011">
    <property type="entry name" value="PROTEIN_KINASE_DOM"/>
    <property type="match status" value="1"/>
</dbReference>
<dbReference type="CDD" id="cd14014">
    <property type="entry name" value="STKc_PknB_like"/>
    <property type="match status" value="1"/>
</dbReference>
<dbReference type="SUPFAM" id="SSF56112">
    <property type="entry name" value="Protein kinase-like (PK-like)"/>
    <property type="match status" value="1"/>
</dbReference>
<dbReference type="InterPro" id="IPR000719">
    <property type="entry name" value="Prot_kinase_dom"/>
</dbReference>
<evidence type="ECO:0000256" key="2">
    <source>
        <dbReference type="ARBA" id="ARBA00022741"/>
    </source>
</evidence>
<evidence type="ECO:0000256" key="6">
    <source>
        <dbReference type="SAM" id="MobiDB-lite"/>
    </source>
</evidence>
<dbReference type="SUPFAM" id="SSF50969">
    <property type="entry name" value="YVTN repeat-like/Quinoprotein amine dehydrogenase"/>
    <property type="match status" value="1"/>
</dbReference>
<comment type="caution">
    <text evidence="8">The sequence shown here is derived from an EMBL/GenBank/DDBJ whole genome shotgun (WGS) entry which is preliminary data.</text>
</comment>
<proteinExistence type="predicted"/>
<feature type="region of interest" description="Disordered" evidence="6">
    <location>
        <begin position="348"/>
        <end position="370"/>
    </location>
</feature>
<sequence>MHPLAPSDPVRIGPHRLLARLGAGGMGEVYLARTPADRLAAVKVTRAELAQDREFRARFAREVRTARMVTGPFTPAVVDADPDAPAPWMATEYVPGPTLKEAVRENGTFPEPSLLVLTLGLARALQSIHAAGLMHRDLKPSNVLLSPRGPQVIDFGIARAVEGTVLTKTGQSFGTPSYTSPEQVLGQEVGRTSDVFSLAGVVVHAATGRAPFGKGPAAEVLSRLVSRDPDLDGVPENLRPLLTRCLAKNPTERPSSDEILSELSSFPLPAAEHGWLPIEINRSIDVRQQEARQAVHSGGATSRGASGSDVPRPKRRRAGLIAAGAGTAALILGAGVALAVVSPWKGDETTEEIATGQEGSPEDSVEEEDAPGINGSVYGLFFTPDGDELYVHTATELTRWAWESGEMLERYSTYPGSLDIADDGTVVTAHQPTVLVRDPDFETLAQFKLAEEPSEDILFHDTVSISPDASLVALTVVTQERDSRLYLWDWREDTVVFSTELEEPLLDMRFDQTGELLLLTYRDIYPRVFVHDVETFEEVVSGPGSAPDSEYDFQFYPSAISPTGDIMSIHMDDHVLVYDLEKGENLHEIPLPLHTGGLVFSPDGTILYSSGASRATGDESGGRAWDVASGEELTSGHTLLLEKVTPHPDGELLVTVEDQTLLVLDAETFELVSEIG</sequence>
<dbReference type="Pfam" id="PF00069">
    <property type="entry name" value="Pkinase"/>
    <property type="match status" value="1"/>
</dbReference>
<dbReference type="EMBL" id="WWHY01000001">
    <property type="protein sequence ID" value="MYR32652.1"/>
    <property type="molecule type" value="Genomic_DNA"/>
</dbReference>
<gene>
    <name evidence="8" type="ORF">GTW20_10290</name>
</gene>
<dbReference type="RefSeq" id="WP_161110832.1">
    <property type="nucleotide sequence ID" value="NZ_WWHY01000001.1"/>
</dbReference>
<evidence type="ECO:0000256" key="5">
    <source>
        <dbReference type="PROSITE-ProRule" id="PRU10141"/>
    </source>
</evidence>
<dbReference type="InterPro" id="IPR017441">
    <property type="entry name" value="Protein_kinase_ATP_BS"/>
</dbReference>
<dbReference type="PANTHER" id="PTHR43289">
    <property type="entry name" value="MITOGEN-ACTIVATED PROTEIN KINASE KINASE KINASE 20-RELATED"/>
    <property type="match status" value="1"/>
</dbReference>
<feature type="compositionally biased region" description="Low complexity" evidence="6">
    <location>
        <begin position="297"/>
        <end position="308"/>
    </location>
</feature>
<evidence type="ECO:0000259" key="7">
    <source>
        <dbReference type="PROSITE" id="PS50011"/>
    </source>
</evidence>
<dbReference type="GO" id="GO:0004674">
    <property type="term" value="F:protein serine/threonine kinase activity"/>
    <property type="evidence" value="ECO:0007669"/>
    <property type="project" value="TreeGrafter"/>
</dbReference>
<dbReference type="PROSITE" id="PS00108">
    <property type="entry name" value="PROTEIN_KINASE_ST"/>
    <property type="match status" value="1"/>
</dbReference>
<dbReference type="PANTHER" id="PTHR43289:SF34">
    <property type="entry name" value="SERINE_THREONINE-PROTEIN KINASE YBDM-RELATED"/>
    <property type="match status" value="1"/>
</dbReference>
<organism evidence="8 9">
    <name type="scientific">Nocardiopsis alba</name>
    <dbReference type="NCBI Taxonomy" id="53437"/>
    <lineage>
        <taxon>Bacteria</taxon>
        <taxon>Bacillati</taxon>
        <taxon>Actinomycetota</taxon>
        <taxon>Actinomycetes</taxon>
        <taxon>Streptosporangiales</taxon>
        <taxon>Nocardiopsidaceae</taxon>
        <taxon>Nocardiopsis</taxon>
    </lineage>
</organism>
<evidence type="ECO:0000256" key="4">
    <source>
        <dbReference type="ARBA" id="ARBA00022840"/>
    </source>
</evidence>
<dbReference type="Gene3D" id="3.30.200.20">
    <property type="entry name" value="Phosphorylase Kinase, domain 1"/>
    <property type="match status" value="1"/>
</dbReference>
<feature type="binding site" evidence="5">
    <location>
        <position position="43"/>
    </location>
    <ligand>
        <name>ATP</name>
        <dbReference type="ChEBI" id="CHEBI:30616"/>
    </ligand>
</feature>
<dbReference type="InterPro" id="IPR008271">
    <property type="entry name" value="Ser/Thr_kinase_AS"/>
</dbReference>
<keyword evidence="1" id="KW-0808">Transferase</keyword>
<dbReference type="Gene3D" id="1.10.510.10">
    <property type="entry name" value="Transferase(Phosphotransferase) domain 1"/>
    <property type="match status" value="1"/>
</dbReference>
<dbReference type="Proteomes" id="UP000467124">
    <property type="component" value="Unassembled WGS sequence"/>
</dbReference>
<keyword evidence="4 5" id="KW-0067">ATP-binding</keyword>